<name>A0A678XF36_MYXSQ</name>
<evidence type="ECO:0000256" key="1">
    <source>
        <dbReference type="SAM" id="Phobius"/>
    </source>
</evidence>
<dbReference type="EMBL" id="MK087050">
    <property type="protein sequence ID" value="AZA06370.1"/>
    <property type="molecule type" value="Genomic_DNA"/>
</dbReference>
<dbReference type="AlphaFoldDB" id="A0A678XF36"/>
<feature type="transmembrane region" description="Helical" evidence="1">
    <location>
        <begin position="15"/>
        <end position="40"/>
    </location>
</feature>
<feature type="transmembrane region" description="Helical" evidence="1">
    <location>
        <begin position="90"/>
        <end position="116"/>
    </location>
</feature>
<feature type="transmembrane region" description="Helical" evidence="1">
    <location>
        <begin position="52"/>
        <end position="70"/>
    </location>
</feature>
<sequence>MIKQLIRVFNYITDILLVGNLIIFGCGFIYGILLIILISFSLSSIYFIINKFIFWIFMIIFFNIIIFIIISKLIDLQLLKLVDKSKILYLSFYILTLNIVFLTVLLLLGISVFKIVKNNIVDILKIIIRIVWTGIKIYILYLIVCWIFCITIGLGKNNQYEFIYQFVNKNMIRFILENYNKESSYLWILALDGFNITHHYLKMGVKLIYFEIARITLVITLFRVLYIIIRLFYLGLNIKDLCNLSFWFLVFYVILLYCLF</sequence>
<evidence type="ECO:0000313" key="2">
    <source>
        <dbReference type="EMBL" id="AZA06370.1"/>
    </source>
</evidence>
<keyword evidence="1" id="KW-1133">Transmembrane helix</keyword>
<accession>A0A678XF36</accession>
<feature type="transmembrane region" description="Helical" evidence="1">
    <location>
        <begin position="208"/>
        <end position="229"/>
    </location>
</feature>
<organism evidence="2">
    <name type="scientific">Myxobolus squamalis</name>
    <name type="common">Myxosporean</name>
    <dbReference type="NCBI Taxonomy" id="59785"/>
    <lineage>
        <taxon>Eukaryota</taxon>
        <taxon>Metazoa</taxon>
        <taxon>Cnidaria</taxon>
        <taxon>Myxozoa</taxon>
        <taxon>Myxosporea</taxon>
        <taxon>Bivalvulida</taxon>
        <taxon>Platysporina</taxon>
        <taxon>Myxobolidae</taxon>
        <taxon>Myxobolus</taxon>
    </lineage>
</organism>
<keyword evidence="2" id="KW-0496">Mitochondrion</keyword>
<geneLocation type="mitochondrion" evidence="2"/>
<keyword evidence="1" id="KW-0472">Membrane</keyword>
<keyword evidence="1" id="KW-0812">Transmembrane</keyword>
<protein>
    <submittedName>
        <fullName evidence="2">Uncharacterized protein</fullName>
    </submittedName>
</protein>
<feature type="transmembrane region" description="Helical" evidence="1">
    <location>
        <begin position="241"/>
        <end position="259"/>
    </location>
</feature>
<feature type="transmembrane region" description="Helical" evidence="1">
    <location>
        <begin position="137"/>
        <end position="155"/>
    </location>
</feature>
<dbReference type="PROSITE" id="PS51257">
    <property type="entry name" value="PROKAR_LIPOPROTEIN"/>
    <property type="match status" value="1"/>
</dbReference>
<reference evidence="2" key="1">
    <citation type="submission" date="2018-10" db="EMBL/GenBank/DDBJ databases">
        <title>Myxobolus squamalis genome and transcriptome.</title>
        <authorList>
            <person name="Yahalomi D."/>
            <person name="Atkinson S.D."/>
            <person name="Neuhof M."/>
            <person name="Chang E.S."/>
            <person name="Philippe H."/>
            <person name="Cartwright P."/>
            <person name="Bartholomew J.L."/>
            <person name="Huchon D."/>
        </authorList>
    </citation>
    <scope>NUCLEOTIDE SEQUENCE</scope>
</reference>
<dbReference type="Proteomes" id="UP001296480">
    <property type="component" value="Mitochondrion MT"/>
</dbReference>
<proteinExistence type="predicted"/>